<evidence type="ECO:0000256" key="5">
    <source>
        <dbReference type="RuleBase" id="RU362125"/>
    </source>
</evidence>
<dbReference type="InterPro" id="IPR013786">
    <property type="entry name" value="AcylCoA_DH/ox_N"/>
</dbReference>
<keyword evidence="10" id="KW-1185">Reference proteome</keyword>
<dbReference type="Gene3D" id="2.40.110.10">
    <property type="entry name" value="Butyryl-CoA Dehydrogenase, subunit A, domain 2"/>
    <property type="match status" value="1"/>
</dbReference>
<feature type="domain" description="Acyl-CoA dehydrogenase/oxidase N-terminal" evidence="8">
    <location>
        <begin position="7"/>
        <end position="119"/>
    </location>
</feature>
<reference evidence="9" key="1">
    <citation type="submission" date="2023-06" db="EMBL/GenBank/DDBJ databases">
        <title>Robiginitalea aurantiacus sp. nov. and Algoriphagus sediminis sp. nov., isolated from coastal sediment.</title>
        <authorList>
            <person name="Zhou Z.Y."/>
            <person name="An J."/>
            <person name="Jia Y.W."/>
            <person name="Du Z.J."/>
        </authorList>
    </citation>
    <scope>NUCLEOTIDE SEQUENCE</scope>
    <source>
        <strain evidence="9">C2-7</strain>
    </source>
</reference>
<feature type="domain" description="Acyl-CoA dehydrogenase/oxidase C-terminal" evidence="6">
    <location>
        <begin position="231"/>
        <end position="377"/>
    </location>
</feature>
<dbReference type="InterPro" id="IPR006091">
    <property type="entry name" value="Acyl-CoA_Oxase/DH_mid-dom"/>
</dbReference>
<dbReference type="SUPFAM" id="SSF56645">
    <property type="entry name" value="Acyl-CoA dehydrogenase NM domain-like"/>
    <property type="match status" value="1"/>
</dbReference>
<dbReference type="RefSeq" id="WP_289999951.1">
    <property type="nucleotide sequence ID" value="NZ_JAUEPH010000004.1"/>
</dbReference>
<evidence type="ECO:0000259" key="6">
    <source>
        <dbReference type="Pfam" id="PF00441"/>
    </source>
</evidence>
<feature type="domain" description="Acyl-CoA oxidase/dehydrogenase middle" evidence="7">
    <location>
        <begin position="123"/>
        <end position="219"/>
    </location>
</feature>
<dbReference type="Gene3D" id="1.10.540.10">
    <property type="entry name" value="Acyl-CoA dehydrogenase/oxidase, N-terminal domain"/>
    <property type="match status" value="1"/>
</dbReference>
<evidence type="ECO:0000313" key="9">
    <source>
        <dbReference type="EMBL" id="MDN3204396.1"/>
    </source>
</evidence>
<evidence type="ECO:0000256" key="4">
    <source>
        <dbReference type="ARBA" id="ARBA00022827"/>
    </source>
</evidence>
<proteinExistence type="inferred from homology"/>
<sequence length="382" mass="42440">MDFSWSREQLELKQKATDFAQKHLNTNVSHKERGNIFPSDEWKKCADFGVLGWPFPKEFGGGGHDIMTTVLMLEGLGYGSEDNGLPFSLNSQMWSTQVAINAFGSEEQKKKYLKPLISGTVGAFGITENDTAGSDTYSLQMTAEKTEGGYILNGEKHYITLAPICEMAVVFATTNPKLGRWGITAFIVDSSMKGFSRSEVRDKVGMRTTPMGNLYLKDCFVPDENRLGKEGSGLSLFTSAMESERGYIFASQIGRMQKQLENAISYSNERKSFGQNIGGFQSVSNRIANMKLRLETSKMHLYKVAYLDHNDLPLMEEAAMAKLYISEAFVESSTDIIRIFGAKGVVTEYEIERDLRDGLGGLIYSGTSDIQRNIIAKLNGVQ</sequence>
<dbReference type="Pfam" id="PF02770">
    <property type="entry name" value="Acyl-CoA_dh_M"/>
    <property type="match status" value="1"/>
</dbReference>
<gene>
    <name evidence="9" type="ORF">QVH07_09560</name>
</gene>
<dbReference type="InterPro" id="IPR009075">
    <property type="entry name" value="AcylCo_DH/oxidase_C"/>
</dbReference>
<organism evidence="9 10">
    <name type="scientific">Algoriphagus sediminis</name>
    <dbReference type="NCBI Taxonomy" id="3057113"/>
    <lineage>
        <taxon>Bacteria</taxon>
        <taxon>Pseudomonadati</taxon>
        <taxon>Bacteroidota</taxon>
        <taxon>Cytophagia</taxon>
        <taxon>Cytophagales</taxon>
        <taxon>Cyclobacteriaceae</taxon>
        <taxon>Algoriphagus</taxon>
    </lineage>
</organism>
<comment type="similarity">
    <text evidence="2 5">Belongs to the acyl-CoA dehydrogenase family.</text>
</comment>
<evidence type="ECO:0000256" key="1">
    <source>
        <dbReference type="ARBA" id="ARBA00001974"/>
    </source>
</evidence>
<dbReference type="EMBL" id="JAUEPH010000004">
    <property type="protein sequence ID" value="MDN3204396.1"/>
    <property type="molecule type" value="Genomic_DNA"/>
</dbReference>
<dbReference type="PANTHER" id="PTHR43884">
    <property type="entry name" value="ACYL-COA DEHYDROGENASE"/>
    <property type="match status" value="1"/>
</dbReference>
<dbReference type="InterPro" id="IPR037069">
    <property type="entry name" value="AcylCoA_DH/ox_N_sf"/>
</dbReference>
<dbReference type="InterPro" id="IPR046373">
    <property type="entry name" value="Acyl-CoA_Oxase/DH_mid-dom_sf"/>
</dbReference>
<comment type="caution">
    <text evidence="9">The sequence shown here is derived from an EMBL/GenBank/DDBJ whole genome shotgun (WGS) entry which is preliminary data.</text>
</comment>
<comment type="cofactor">
    <cofactor evidence="1 5">
        <name>FAD</name>
        <dbReference type="ChEBI" id="CHEBI:57692"/>
    </cofactor>
</comment>
<dbReference type="Pfam" id="PF02771">
    <property type="entry name" value="Acyl-CoA_dh_N"/>
    <property type="match status" value="1"/>
</dbReference>
<dbReference type="SUPFAM" id="SSF47203">
    <property type="entry name" value="Acyl-CoA dehydrogenase C-terminal domain-like"/>
    <property type="match status" value="1"/>
</dbReference>
<evidence type="ECO:0000313" key="10">
    <source>
        <dbReference type="Proteomes" id="UP001171916"/>
    </source>
</evidence>
<evidence type="ECO:0000256" key="3">
    <source>
        <dbReference type="ARBA" id="ARBA00022630"/>
    </source>
</evidence>
<evidence type="ECO:0000259" key="8">
    <source>
        <dbReference type="Pfam" id="PF02771"/>
    </source>
</evidence>
<name>A0ABT7YCY8_9BACT</name>
<keyword evidence="3 5" id="KW-0285">Flavoprotein</keyword>
<protein>
    <submittedName>
        <fullName evidence="9">Acyl-CoA dehydrogenase family protein</fullName>
    </submittedName>
</protein>
<accession>A0ABT7YCY8</accession>
<dbReference type="InterPro" id="IPR009100">
    <property type="entry name" value="AcylCoA_DH/oxidase_NM_dom_sf"/>
</dbReference>
<evidence type="ECO:0000259" key="7">
    <source>
        <dbReference type="Pfam" id="PF02770"/>
    </source>
</evidence>
<keyword evidence="5" id="KW-0560">Oxidoreductase</keyword>
<dbReference type="Gene3D" id="1.20.140.10">
    <property type="entry name" value="Butyryl-CoA Dehydrogenase, subunit A, domain 3"/>
    <property type="match status" value="1"/>
</dbReference>
<keyword evidence="4 5" id="KW-0274">FAD</keyword>
<dbReference type="InterPro" id="IPR036250">
    <property type="entry name" value="AcylCo_DH-like_C"/>
</dbReference>
<dbReference type="Proteomes" id="UP001171916">
    <property type="component" value="Unassembled WGS sequence"/>
</dbReference>
<dbReference type="Pfam" id="PF00441">
    <property type="entry name" value="Acyl-CoA_dh_1"/>
    <property type="match status" value="1"/>
</dbReference>
<dbReference type="PANTHER" id="PTHR43884:SF12">
    <property type="entry name" value="ISOVALERYL-COA DEHYDROGENASE, MITOCHONDRIAL-RELATED"/>
    <property type="match status" value="1"/>
</dbReference>
<evidence type="ECO:0000256" key="2">
    <source>
        <dbReference type="ARBA" id="ARBA00009347"/>
    </source>
</evidence>